<feature type="region of interest" description="Disordered" evidence="1">
    <location>
        <begin position="349"/>
        <end position="374"/>
    </location>
</feature>
<dbReference type="OrthoDB" id="1113510at2759"/>
<keyword evidence="5" id="KW-1185">Reference proteome</keyword>
<dbReference type="PANTHER" id="PTHR31286:SF175">
    <property type="entry name" value="DUF4283 DOMAIN-CONTAINING PROTEIN"/>
    <property type="match status" value="1"/>
</dbReference>
<evidence type="ECO:0000256" key="1">
    <source>
        <dbReference type="SAM" id="MobiDB-lite"/>
    </source>
</evidence>
<comment type="caution">
    <text evidence="4">The sequence shown here is derived from an EMBL/GenBank/DDBJ whole genome shotgun (WGS) entry which is preliminary data.</text>
</comment>
<dbReference type="PANTHER" id="PTHR31286">
    <property type="entry name" value="GLYCINE-RICH CELL WALL STRUCTURAL PROTEIN 1.8-LIKE"/>
    <property type="match status" value="1"/>
</dbReference>
<dbReference type="InterPro" id="IPR026960">
    <property type="entry name" value="RVT-Znf"/>
</dbReference>
<gene>
    <name evidence="4" type="ORF">Bca52824_060995</name>
</gene>
<dbReference type="InterPro" id="IPR025558">
    <property type="entry name" value="DUF4283"/>
</dbReference>
<evidence type="ECO:0000313" key="5">
    <source>
        <dbReference type="Proteomes" id="UP000886595"/>
    </source>
</evidence>
<evidence type="ECO:0000313" key="4">
    <source>
        <dbReference type="EMBL" id="KAG2278440.1"/>
    </source>
</evidence>
<dbReference type="AlphaFoldDB" id="A0A8X7R121"/>
<organism evidence="4 5">
    <name type="scientific">Brassica carinata</name>
    <name type="common">Ethiopian mustard</name>
    <name type="synonym">Abyssinian cabbage</name>
    <dbReference type="NCBI Taxonomy" id="52824"/>
    <lineage>
        <taxon>Eukaryota</taxon>
        <taxon>Viridiplantae</taxon>
        <taxon>Streptophyta</taxon>
        <taxon>Embryophyta</taxon>
        <taxon>Tracheophyta</taxon>
        <taxon>Spermatophyta</taxon>
        <taxon>Magnoliopsida</taxon>
        <taxon>eudicotyledons</taxon>
        <taxon>Gunneridae</taxon>
        <taxon>Pentapetalae</taxon>
        <taxon>rosids</taxon>
        <taxon>malvids</taxon>
        <taxon>Brassicales</taxon>
        <taxon>Brassicaceae</taxon>
        <taxon>Brassiceae</taxon>
        <taxon>Brassica</taxon>
    </lineage>
</organism>
<feature type="domain" description="DUF4283" evidence="3">
    <location>
        <begin position="151"/>
        <end position="235"/>
    </location>
</feature>
<accession>A0A8X7R121</accession>
<dbReference type="EMBL" id="JAAMPC010000012">
    <property type="protein sequence ID" value="KAG2278440.1"/>
    <property type="molecule type" value="Genomic_DNA"/>
</dbReference>
<protein>
    <recommendedName>
        <fullName evidence="6">Reverse transcriptase zinc-binding domain-containing protein</fullName>
    </recommendedName>
</protein>
<evidence type="ECO:0008006" key="6">
    <source>
        <dbReference type="Google" id="ProtNLM"/>
    </source>
</evidence>
<feature type="region of interest" description="Disordered" evidence="1">
    <location>
        <begin position="62"/>
        <end position="86"/>
    </location>
</feature>
<sequence length="1161" mass="129286">MAKKKYSSLVVSSVIGAAASGSSISGTIKSSLASFPVGSPLVASGFSSPVNSALVASGSSIPDQSGLAATSGFPRGSGSSSVEISSSIPQSMSPLATEVQRSRGVDGIALFEAKPAETEAPPLQELETLVEHISGAPFVLIPDENVEAAKLEFKDFIYARFHGDYHSMGKIIGVVNAVWAKTGPRIFVHNIGHGTFLLRVTIPRTREVLLSRTCWNIGGLPMFVAPWSPDYSPDEPPLTSAIVPVEMRNVPYLLFNQESLSRLATSIGKPDSLAPETKRKENFEVAKLYVRVDLTTPLPSKIVSGFSNGKEVEIAVTYPWLPVKCDLCKKFGHPSVRCDAVAPERSSRKMGVRKISVESSRRRSQSRSGLSTDKKVKQGTLRYIPVVQDSMEASKEADSSLFLENGDLEEGEIPQQNLEKAAVELSPIDALSNGISTFDVLAKISSDACEDDLIYVSVEETKLEEHRTALTSSVTDLDDSSAVVKVDYAESSPEVAADTTLGTDITVCEGNAEHKPLLDTGSDREGIIHPAEEQDRDNPFFLVKNRKSGRKSITIPRGWKFFGNYLDDDSGRIIVVWDPKVTMVIYDATPQSVTCGVTILSENVTMTVTFVLWFQLGRRSEEFMGSSCKPSGYNSDDANIGLQDAQLFEAHAKGLPFTWRNSQEDNPISTKIDHAFINQAWSTSFPDSYADFLDPSQSDHNPYHPEYAEKVNEAWNWDQITGTDQFKLVRSLKLLKDWSGLDTNESKSEIFYGGYTDIQASVLSDLSGFRRGAFPTKYLGLPLSPKKISAATLQPFIDCITSKLHSWTVKFLSHYKKTQVTMIYTVIYGMVNFWSSVFVLPKWFYAKVDSLCSGFLWKNNTVSAAGARVSWASICKPKTEGGLGIRNLEEFEMVFRLKRIWLFFYGLGSIWLINDSPRFSKTVRSMLQLRDQLQIFLRCNIGDSSTALFWYDYWTKLGPLHLIFGSSGPRSLRIPRNATVSQAVRNGNWNLPSARSETAETLQIVLSTMSVPKSFSSRVTWERIRNPSPSVHWHSVVWFKEEIPRCSFITWTVFLGRLPTRDRLISWGLVVQPGCTWCLLQRSQTLRTVPILKLLNQVIIYNLWRERTARIFRGEASTQEAFYRVVDRRMRDRLLSLFLPSNAAPSPSLLELYFCFISSYS</sequence>
<dbReference type="Pfam" id="PF14111">
    <property type="entry name" value="DUF4283"/>
    <property type="match status" value="1"/>
</dbReference>
<dbReference type="Proteomes" id="UP000886595">
    <property type="component" value="Unassembled WGS sequence"/>
</dbReference>
<proteinExistence type="predicted"/>
<feature type="domain" description="Reverse transcriptase zinc-binding" evidence="2">
    <location>
        <begin position="1015"/>
        <end position="1081"/>
    </location>
</feature>
<evidence type="ECO:0000259" key="2">
    <source>
        <dbReference type="Pfam" id="PF13966"/>
    </source>
</evidence>
<reference evidence="4 5" key="1">
    <citation type="submission" date="2020-02" db="EMBL/GenBank/DDBJ databases">
        <authorList>
            <person name="Ma Q."/>
            <person name="Huang Y."/>
            <person name="Song X."/>
            <person name="Pei D."/>
        </authorList>
    </citation>
    <scope>NUCLEOTIDE SEQUENCE [LARGE SCALE GENOMIC DNA]</scope>
    <source>
        <strain evidence="4">Sxm20200214</strain>
        <tissue evidence="4">Leaf</tissue>
    </source>
</reference>
<feature type="compositionally biased region" description="Low complexity" evidence="1">
    <location>
        <begin position="77"/>
        <end position="86"/>
    </location>
</feature>
<name>A0A8X7R121_BRACI</name>
<evidence type="ECO:0000259" key="3">
    <source>
        <dbReference type="Pfam" id="PF14111"/>
    </source>
</evidence>
<dbReference type="Pfam" id="PF13966">
    <property type="entry name" value="zf-RVT"/>
    <property type="match status" value="1"/>
</dbReference>
<dbReference type="InterPro" id="IPR040256">
    <property type="entry name" value="At4g02000-like"/>
</dbReference>